<comment type="caution">
    <text evidence="3">The sequence shown here is derived from an EMBL/GenBank/DDBJ whole genome shotgun (WGS) entry which is preliminary data.</text>
</comment>
<keyword evidence="1" id="KW-0732">Signal</keyword>
<organism evidence="3 4">
    <name type="scientific">Azotobacter bryophylli</name>
    <dbReference type="NCBI Taxonomy" id="1986537"/>
    <lineage>
        <taxon>Bacteria</taxon>
        <taxon>Pseudomonadati</taxon>
        <taxon>Pseudomonadota</taxon>
        <taxon>Gammaproteobacteria</taxon>
        <taxon>Pseudomonadales</taxon>
        <taxon>Pseudomonadaceae</taxon>
        <taxon>Azotobacter</taxon>
    </lineage>
</organism>
<name>A0ABV7AVE9_9GAMM</name>
<gene>
    <name evidence="3" type="ORF">ACFOJE_11505</name>
</gene>
<dbReference type="Pfam" id="PF05618">
    <property type="entry name" value="Zn_protease"/>
    <property type="match status" value="1"/>
</dbReference>
<keyword evidence="3" id="KW-0645">Protease</keyword>
<dbReference type="PANTHER" id="PTHR38037:SF2">
    <property type="entry name" value="ATP-DEPENDENT ZINC PROTEASE DOMAIN-CONTAINING PROTEIN-RELATED"/>
    <property type="match status" value="1"/>
</dbReference>
<dbReference type="RefSeq" id="WP_377814490.1">
    <property type="nucleotide sequence ID" value="NZ_JBHRSJ010000022.1"/>
</dbReference>
<proteinExistence type="predicted"/>
<protein>
    <submittedName>
        <fullName evidence="3">ATP-dependent zinc protease</fullName>
    </submittedName>
</protein>
<dbReference type="Proteomes" id="UP001595457">
    <property type="component" value="Unassembled WGS sequence"/>
</dbReference>
<evidence type="ECO:0000313" key="3">
    <source>
        <dbReference type="EMBL" id="MFC2972835.1"/>
    </source>
</evidence>
<dbReference type="GO" id="GO:0006508">
    <property type="term" value="P:proteolysis"/>
    <property type="evidence" value="ECO:0007669"/>
    <property type="project" value="UniProtKB-KW"/>
</dbReference>
<dbReference type="EMBL" id="JBHRSJ010000022">
    <property type="protein sequence ID" value="MFC2972835.1"/>
    <property type="molecule type" value="Genomic_DNA"/>
</dbReference>
<feature type="signal peptide" evidence="1">
    <location>
        <begin position="1"/>
        <end position="23"/>
    </location>
</feature>
<dbReference type="GO" id="GO:0008233">
    <property type="term" value="F:peptidase activity"/>
    <property type="evidence" value="ECO:0007669"/>
    <property type="project" value="UniProtKB-KW"/>
</dbReference>
<feature type="domain" description="Retropepsin-like aspartic endopeptidase" evidence="2">
    <location>
        <begin position="27"/>
        <end position="159"/>
    </location>
</feature>
<dbReference type="SUPFAM" id="SSF50630">
    <property type="entry name" value="Acid proteases"/>
    <property type="match status" value="1"/>
</dbReference>
<evidence type="ECO:0000313" key="4">
    <source>
        <dbReference type="Proteomes" id="UP001595457"/>
    </source>
</evidence>
<sequence length="169" mass="19030">MHRLLKILPLAALLGAPSLPASAEPRIYGWVENGLLLPENLPVKAKLDTGAQTSSLDAKDLRRFERDGEPWVRFTVEVKEQGKNRRVTFERKVVRDVKVRGAGGAERRPVVLMSICIGERRYDEQFSLNNRSKMIYPVLIGRRTLEQMGVVDVSRTYTVQPSCAGDALR</sequence>
<dbReference type="PANTHER" id="PTHR38037">
    <property type="entry name" value="ZN_PROTEASE DOMAIN-CONTAINING PROTEIN"/>
    <property type="match status" value="1"/>
</dbReference>
<reference evidence="4" key="1">
    <citation type="journal article" date="2019" name="Int. J. Syst. Evol. Microbiol.">
        <title>The Global Catalogue of Microorganisms (GCM) 10K type strain sequencing project: providing services to taxonomists for standard genome sequencing and annotation.</title>
        <authorList>
            <consortium name="The Broad Institute Genomics Platform"/>
            <consortium name="The Broad Institute Genome Sequencing Center for Infectious Disease"/>
            <person name="Wu L."/>
            <person name="Ma J."/>
        </authorList>
    </citation>
    <scope>NUCLEOTIDE SEQUENCE [LARGE SCALE GENOMIC DNA]</scope>
    <source>
        <strain evidence="4">KCTC 62195</strain>
    </source>
</reference>
<accession>A0ABV7AVE9</accession>
<dbReference type="Gene3D" id="2.40.70.10">
    <property type="entry name" value="Acid Proteases"/>
    <property type="match status" value="1"/>
</dbReference>
<evidence type="ECO:0000256" key="1">
    <source>
        <dbReference type="SAM" id="SignalP"/>
    </source>
</evidence>
<keyword evidence="4" id="KW-1185">Reference proteome</keyword>
<evidence type="ECO:0000259" key="2">
    <source>
        <dbReference type="Pfam" id="PF05618"/>
    </source>
</evidence>
<dbReference type="InterPro" id="IPR021109">
    <property type="entry name" value="Peptidase_aspartic_dom_sf"/>
</dbReference>
<dbReference type="InterPro" id="IPR008503">
    <property type="entry name" value="Asp_endopeptidase"/>
</dbReference>
<keyword evidence="3" id="KW-0378">Hydrolase</keyword>
<feature type="chain" id="PRO_5047106049" evidence="1">
    <location>
        <begin position="24"/>
        <end position="169"/>
    </location>
</feature>